<gene>
    <name evidence="1" type="ORF">NQ317_019275</name>
</gene>
<sequence length="65" mass="7658">MWFTKGVPIPLYKPLKNMLFLCEEGTWLLLFAMVPWERLIFFFGNAFALQSQENPDSSGHYQMAR</sequence>
<evidence type="ECO:0000313" key="2">
    <source>
        <dbReference type="Proteomes" id="UP001162164"/>
    </source>
</evidence>
<dbReference type="EMBL" id="JAPWTJ010000120">
    <property type="protein sequence ID" value="KAJ8982491.1"/>
    <property type="molecule type" value="Genomic_DNA"/>
</dbReference>
<proteinExistence type="predicted"/>
<comment type="caution">
    <text evidence="1">The sequence shown here is derived from an EMBL/GenBank/DDBJ whole genome shotgun (WGS) entry which is preliminary data.</text>
</comment>
<organism evidence="1 2">
    <name type="scientific">Molorchus minor</name>
    <dbReference type="NCBI Taxonomy" id="1323400"/>
    <lineage>
        <taxon>Eukaryota</taxon>
        <taxon>Metazoa</taxon>
        <taxon>Ecdysozoa</taxon>
        <taxon>Arthropoda</taxon>
        <taxon>Hexapoda</taxon>
        <taxon>Insecta</taxon>
        <taxon>Pterygota</taxon>
        <taxon>Neoptera</taxon>
        <taxon>Endopterygota</taxon>
        <taxon>Coleoptera</taxon>
        <taxon>Polyphaga</taxon>
        <taxon>Cucujiformia</taxon>
        <taxon>Chrysomeloidea</taxon>
        <taxon>Cerambycidae</taxon>
        <taxon>Lamiinae</taxon>
        <taxon>Monochamini</taxon>
        <taxon>Molorchus</taxon>
    </lineage>
</organism>
<name>A0ABQ9JVY5_9CUCU</name>
<dbReference type="Proteomes" id="UP001162164">
    <property type="component" value="Unassembled WGS sequence"/>
</dbReference>
<keyword evidence="2" id="KW-1185">Reference proteome</keyword>
<reference evidence="1" key="1">
    <citation type="journal article" date="2023" name="Insect Mol. Biol.">
        <title>Genome sequencing provides insights into the evolution of gene families encoding plant cell wall-degrading enzymes in longhorned beetles.</title>
        <authorList>
            <person name="Shin N.R."/>
            <person name="Okamura Y."/>
            <person name="Kirsch R."/>
            <person name="Pauchet Y."/>
        </authorList>
    </citation>
    <scope>NUCLEOTIDE SEQUENCE</scope>
    <source>
        <strain evidence="1">MMC_N1</strain>
    </source>
</reference>
<evidence type="ECO:0000313" key="1">
    <source>
        <dbReference type="EMBL" id="KAJ8982491.1"/>
    </source>
</evidence>
<accession>A0ABQ9JVY5</accession>
<protein>
    <submittedName>
        <fullName evidence="1">Uncharacterized protein</fullName>
    </submittedName>
</protein>